<protein>
    <recommendedName>
        <fullName evidence="3">Transcobalamin-like C-terminal domain-containing protein</fullName>
    </recommendedName>
</protein>
<accession>A0A1G6A9Z7</accession>
<reference evidence="4 5" key="1">
    <citation type="submission" date="2016-10" db="EMBL/GenBank/DDBJ databases">
        <authorList>
            <person name="de Groot N.N."/>
        </authorList>
    </citation>
    <scope>NUCLEOTIDE SEQUENCE [LARGE SCALE GENOMIC DNA]</scope>
    <source>
        <strain evidence="4 5">DSM 3217</strain>
    </source>
</reference>
<evidence type="ECO:0000313" key="4">
    <source>
        <dbReference type="EMBL" id="SDB05255.1"/>
    </source>
</evidence>
<organism evidence="4 5">
    <name type="scientific">Eubacterium oxidoreducens</name>
    <dbReference type="NCBI Taxonomy" id="1732"/>
    <lineage>
        <taxon>Bacteria</taxon>
        <taxon>Bacillati</taxon>
        <taxon>Bacillota</taxon>
        <taxon>Clostridia</taxon>
        <taxon>Eubacteriales</taxon>
        <taxon>Eubacteriaceae</taxon>
        <taxon>Eubacterium</taxon>
    </lineage>
</organism>
<dbReference type="Gene3D" id="2.170.130.30">
    <property type="match status" value="1"/>
</dbReference>
<sequence length="382" mass="41733">MIVANLPKNIKKYIAMLLAILVAMMALVGCAETTESSSDDTELLETYTQIPQDGIITQEQIASIAGQEGTWYFTGSIEDGIEYSWAYDGSMIQNPVEQNLKLALTEDGTDEIKKAAEDAPYCLAVTIADMYLAAAPTLTIVLPTVWEAQRVVYCIYEDEQLYELSDAAIEVDEEAKTTTITLTINKAGGTFYVLGGGSIAEAKENESDRDTDASSNQDDASDNDKDSGTKQSSSSASSDETDKSQSNTASEDEENTCTITIRCDTILDNMDKLDSSKKEFVPSSGVILKKTTVTYDEGDTVFDILKAVCQKKGIHMSSQYTPGYGSYYVEGINQLYEFDCGENSGWIYSVNGWTPNYGASEYTVENGDVISWEYTCNLGSDL</sequence>
<feature type="compositionally biased region" description="Low complexity" evidence="1">
    <location>
        <begin position="229"/>
        <end position="238"/>
    </location>
</feature>
<dbReference type="Pfam" id="PF14478">
    <property type="entry name" value="DUF4430"/>
    <property type="match status" value="1"/>
</dbReference>
<keyword evidence="5" id="KW-1185">Reference proteome</keyword>
<feature type="compositionally biased region" description="Basic and acidic residues" evidence="1">
    <location>
        <begin position="203"/>
        <end position="212"/>
    </location>
</feature>
<name>A0A1G6A9Z7_EUBOX</name>
<keyword evidence="2" id="KW-0732">Signal</keyword>
<gene>
    <name evidence="4" type="ORF">SAMN02910417_00333</name>
</gene>
<proteinExistence type="predicted"/>
<feature type="signal peptide" evidence="2">
    <location>
        <begin position="1"/>
        <end position="31"/>
    </location>
</feature>
<feature type="region of interest" description="Disordered" evidence="1">
    <location>
        <begin position="203"/>
        <end position="254"/>
    </location>
</feature>
<dbReference type="AlphaFoldDB" id="A0A1G6A9Z7"/>
<evidence type="ECO:0000259" key="3">
    <source>
        <dbReference type="Pfam" id="PF14478"/>
    </source>
</evidence>
<evidence type="ECO:0000256" key="1">
    <source>
        <dbReference type="SAM" id="MobiDB-lite"/>
    </source>
</evidence>
<evidence type="ECO:0000256" key="2">
    <source>
        <dbReference type="SAM" id="SignalP"/>
    </source>
</evidence>
<dbReference type="EMBL" id="FMXR01000005">
    <property type="protein sequence ID" value="SDB05255.1"/>
    <property type="molecule type" value="Genomic_DNA"/>
</dbReference>
<dbReference type="InterPro" id="IPR027954">
    <property type="entry name" value="Transcobalamin-like_C"/>
</dbReference>
<dbReference type="RefSeq" id="WP_242870508.1">
    <property type="nucleotide sequence ID" value="NZ_FMXR01000005.1"/>
</dbReference>
<feature type="domain" description="Transcobalamin-like C-terminal" evidence="3">
    <location>
        <begin position="298"/>
        <end position="375"/>
    </location>
</feature>
<dbReference type="Proteomes" id="UP000199228">
    <property type="component" value="Unassembled WGS sequence"/>
</dbReference>
<evidence type="ECO:0000313" key="5">
    <source>
        <dbReference type="Proteomes" id="UP000199228"/>
    </source>
</evidence>
<dbReference type="STRING" id="1732.SAMN02910417_00333"/>
<feature type="chain" id="PRO_5011539948" description="Transcobalamin-like C-terminal domain-containing protein" evidence="2">
    <location>
        <begin position="32"/>
        <end position="382"/>
    </location>
</feature>